<feature type="transmembrane region" description="Helical" evidence="8">
    <location>
        <begin position="473"/>
        <end position="493"/>
    </location>
</feature>
<keyword evidence="11" id="KW-1185">Reference proteome</keyword>
<feature type="transmembrane region" description="Helical" evidence="8">
    <location>
        <begin position="404"/>
        <end position="427"/>
    </location>
</feature>
<evidence type="ECO:0000256" key="3">
    <source>
        <dbReference type="ARBA" id="ARBA00022475"/>
    </source>
</evidence>
<dbReference type="FunFam" id="1.20.1250.20:FF:000082">
    <property type="entry name" value="MFS multidrug transporter, putative"/>
    <property type="match status" value="1"/>
</dbReference>
<dbReference type="EMBL" id="JH126400">
    <property type="protein sequence ID" value="EGX95199.1"/>
    <property type="molecule type" value="Genomic_DNA"/>
</dbReference>
<comment type="similarity">
    <text evidence="2">Belongs to the major facilitator superfamily.</text>
</comment>
<dbReference type="InParanoid" id="G3JAY7"/>
<evidence type="ECO:0000256" key="2">
    <source>
        <dbReference type="ARBA" id="ARBA00008335"/>
    </source>
</evidence>
<dbReference type="KEGG" id="cmt:CCM_03471"/>
<feature type="transmembrane region" description="Helical" evidence="8">
    <location>
        <begin position="439"/>
        <end position="461"/>
    </location>
</feature>
<dbReference type="OMA" id="YKYGEWL"/>
<evidence type="ECO:0000256" key="7">
    <source>
        <dbReference type="SAM" id="MobiDB-lite"/>
    </source>
</evidence>
<dbReference type="RefSeq" id="XP_006668685.1">
    <property type="nucleotide sequence ID" value="XM_006668622.1"/>
</dbReference>
<gene>
    <name evidence="10" type="ORF">CCM_03471</name>
</gene>
<feature type="transmembrane region" description="Helical" evidence="8">
    <location>
        <begin position="379"/>
        <end position="398"/>
    </location>
</feature>
<dbReference type="GeneID" id="18165497"/>
<organism evidence="10 11">
    <name type="scientific">Cordyceps militaris (strain CM01)</name>
    <name type="common">Caterpillar fungus</name>
    <dbReference type="NCBI Taxonomy" id="983644"/>
    <lineage>
        <taxon>Eukaryota</taxon>
        <taxon>Fungi</taxon>
        <taxon>Dikarya</taxon>
        <taxon>Ascomycota</taxon>
        <taxon>Pezizomycotina</taxon>
        <taxon>Sordariomycetes</taxon>
        <taxon>Hypocreomycetidae</taxon>
        <taxon>Hypocreales</taxon>
        <taxon>Cordycipitaceae</taxon>
        <taxon>Cordyceps</taxon>
    </lineage>
</organism>
<feature type="transmembrane region" description="Helical" evidence="8">
    <location>
        <begin position="191"/>
        <end position="217"/>
    </location>
</feature>
<dbReference type="CDD" id="cd17323">
    <property type="entry name" value="MFS_Tpo1_MDR_like"/>
    <property type="match status" value="1"/>
</dbReference>
<evidence type="ECO:0000313" key="10">
    <source>
        <dbReference type="EMBL" id="EGX95199.1"/>
    </source>
</evidence>
<proteinExistence type="inferred from homology"/>
<dbReference type="InterPro" id="IPR011701">
    <property type="entry name" value="MFS"/>
</dbReference>
<evidence type="ECO:0000256" key="5">
    <source>
        <dbReference type="ARBA" id="ARBA00022989"/>
    </source>
</evidence>
<feature type="transmembrane region" description="Helical" evidence="8">
    <location>
        <begin position="134"/>
        <end position="153"/>
    </location>
</feature>
<feature type="transmembrane region" description="Helical" evidence="8">
    <location>
        <begin position="223"/>
        <end position="243"/>
    </location>
</feature>
<dbReference type="PANTHER" id="PTHR23502:SF135">
    <property type="entry name" value="MAJOR FACILITATOR SUPERFAMILY (MFS) PROFILE DOMAIN-CONTAINING PROTEIN-RELATED"/>
    <property type="match status" value="1"/>
</dbReference>
<reference evidence="10 11" key="1">
    <citation type="journal article" date="2011" name="Genome Biol.">
        <title>Genome sequence of the insect pathogenic fungus Cordyceps militaris, a valued traditional Chinese medicine.</title>
        <authorList>
            <person name="Zheng P."/>
            <person name="Xia Y."/>
            <person name="Xiao G."/>
            <person name="Xiong C."/>
            <person name="Hu X."/>
            <person name="Zhang S."/>
            <person name="Zheng H."/>
            <person name="Huang Y."/>
            <person name="Zhou Y."/>
            <person name="Wang S."/>
            <person name="Zhao G.P."/>
            <person name="Liu X."/>
            <person name="St Leger R.J."/>
            <person name="Wang C."/>
        </authorList>
    </citation>
    <scope>NUCLEOTIDE SEQUENCE [LARGE SCALE GENOMIC DNA]</scope>
    <source>
        <strain evidence="10 11">CM01</strain>
    </source>
</reference>
<dbReference type="eggNOG" id="KOG0255">
    <property type="taxonomic scope" value="Eukaryota"/>
</dbReference>
<dbReference type="PROSITE" id="PS50850">
    <property type="entry name" value="MFS"/>
    <property type="match status" value="1"/>
</dbReference>
<feature type="transmembrane region" description="Helical" evidence="8">
    <location>
        <begin position="66"/>
        <end position="87"/>
    </location>
</feature>
<name>G3JAY7_CORMM</name>
<protein>
    <submittedName>
        <fullName evidence="10">MFS transporter, putative</fullName>
    </submittedName>
</protein>
<feature type="transmembrane region" description="Helical" evidence="8">
    <location>
        <begin position="337"/>
        <end position="358"/>
    </location>
</feature>
<evidence type="ECO:0000313" key="11">
    <source>
        <dbReference type="Proteomes" id="UP000001610"/>
    </source>
</evidence>
<dbReference type="SUPFAM" id="SSF103473">
    <property type="entry name" value="MFS general substrate transporter"/>
    <property type="match status" value="1"/>
</dbReference>
<keyword evidence="6 8" id="KW-0472">Membrane</keyword>
<dbReference type="Gene3D" id="1.20.1250.20">
    <property type="entry name" value="MFS general substrate transporter like domains"/>
    <property type="match status" value="1"/>
</dbReference>
<keyword evidence="5 8" id="KW-1133">Transmembrane helix</keyword>
<sequence length="507" mass="54449">MQDDAKNEPVRSGTSTDTKTENDVEGKAVATTVVEASEQVVDPHVVDWNGPDDPENPKNWSSAKRWSHIILIATLGLITNFAPTIFAPGISQLNEEFNITSSTVSTLAITLYVLGISIGPMFTSPLSEVYGRLVVYHASMVVFVAFVVANAVSQNTAQFLVFRFLSGCAGGTPLSLGGGTIADLTSPAQRALAMALFSLGPMFGPVLGPVMGGFVAAAKGWRWTFWVLAIVGGGMQLLSFALMRETHPKVILDSKAARLRRSSGDAAFRSRLARATTPGQVLVQVLVRPTALLLRSPVLLLMSLYVGFIFGVMYLLFSTFDGVFQAQYGFSVAVSGLVYLGLGLSAATGIVFFTVFNQRIQAACMKRDGVAAPKPEHRLVLMIWFSPGVPAGLFIYGWATFYKIHWFVPILGTVLIGYGAFFVLMLTQLYLVEVFGTKAAASALGANILVRYLGGTFLPLAGPSMYATLGLGWGNSLLGFVSLAFIPASIFLYKYGEQLRNKSSVKA</sequence>
<dbReference type="InterPro" id="IPR020846">
    <property type="entry name" value="MFS_dom"/>
</dbReference>
<feature type="transmembrane region" description="Helical" evidence="8">
    <location>
        <begin position="99"/>
        <end position="122"/>
    </location>
</feature>
<dbReference type="OrthoDB" id="5296287at2759"/>
<accession>G3JAY7</accession>
<dbReference type="HOGENOM" id="CLU_008455_1_1_1"/>
<dbReference type="AlphaFoldDB" id="G3JAY7"/>
<evidence type="ECO:0000259" key="9">
    <source>
        <dbReference type="PROSITE" id="PS50850"/>
    </source>
</evidence>
<keyword evidence="3" id="KW-1003">Cell membrane</keyword>
<dbReference type="GO" id="GO:0022857">
    <property type="term" value="F:transmembrane transporter activity"/>
    <property type="evidence" value="ECO:0007669"/>
    <property type="project" value="InterPro"/>
</dbReference>
<dbReference type="PANTHER" id="PTHR23502">
    <property type="entry name" value="MAJOR FACILITATOR SUPERFAMILY"/>
    <property type="match status" value="1"/>
</dbReference>
<feature type="domain" description="Major facilitator superfamily (MFS) profile" evidence="9">
    <location>
        <begin position="68"/>
        <end position="500"/>
    </location>
</feature>
<dbReference type="Proteomes" id="UP000001610">
    <property type="component" value="Unassembled WGS sequence"/>
</dbReference>
<dbReference type="InterPro" id="IPR036259">
    <property type="entry name" value="MFS_trans_sf"/>
</dbReference>
<dbReference type="Pfam" id="PF07690">
    <property type="entry name" value="MFS_1"/>
    <property type="match status" value="1"/>
</dbReference>
<dbReference type="VEuPathDB" id="FungiDB:CCM_03471"/>
<comment type="subcellular location">
    <subcellularLocation>
        <location evidence="1">Cell membrane</location>
        <topology evidence="1">Multi-pass membrane protein</topology>
    </subcellularLocation>
</comment>
<evidence type="ECO:0000256" key="6">
    <source>
        <dbReference type="ARBA" id="ARBA00023136"/>
    </source>
</evidence>
<keyword evidence="4 8" id="KW-0812">Transmembrane</keyword>
<feature type="region of interest" description="Disordered" evidence="7">
    <location>
        <begin position="1"/>
        <end position="28"/>
    </location>
</feature>
<dbReference type="GO" id="GO:0005886">
    <property type="term" value="C:plasma membrane"/>
    <property type="evidence" value="ECO:0007669"/>
    <property type="project" value="UniProtKB-SubCell"/>
</dbReference>
<evidence type="ECO:0000256" key="1">
    <source>
        <dbReference type="ARBA" id="ARBA00004651"/>
    </source>
</evidence>
<evidence type="ECO:0000256" key="8">
    <source>
        <dbReference type="SAM" id="Phobius"/>
    </source>
</evidence>
<feature type="transmembrane region" description="Helical" evidence="8">
    <location>
        <begin position="298"/>
        <end position="317"/>
    </location>
</feature>
<evidence type="ECO:0000256" key="4">
    <source>
        <dbReference type="ARBA" id="ARBA00022692"/>
    </source>
</evidence>